<dbReference type="Proteomes" id="UP000239554">
    <property type="component" value="Chromosome"/>
</dbReference>
<evidence type="ECO:0000313" key="2">
    <source>
        <dbReference type="EMBL" id="OZP03557.1"/>
    </source>
</evidence>
<keyword evidence="2" id="KW-0378">Hydrolase</keyword>
<dbReference type="EMBL" id="NNAK01000015">
    <property type="protein sequence ID" value="OZP03557.1"/>
    <property type="molecule type" value="Genomic_DNA"/>
</dbReference>
<organism evidence="2 4">
    <name type="scientific">Escherichia coli</name>
    <dbReference type="NCBI Taxonomy" id="562"/>
    <lineage>
        <taxon>Bacteria</taxon>
        <taxon>Pseudomonadati</taxon>
        <taxon>Pseudomonadota</taxon>
        <taxon>Gammaproteobacteria</taxon>
        <taxon>Enterobacterales</taxon>
        <taxon>Enterobacteriaceae</taxon>
        <taxon>Escherichia</taxon>
    </lineage>
</organism>
<sequence>MNAAITVVWWNINPLSRPGNGPDLRKELPDENRYVYLRPPAAAY</sequence>
<keyword evidence="2" id="KW-0540">Nuclease</keyword>
<reference evidence="2 4" key="1">
    <citation type="submission" date="2017-07" db="EMBL/GenBank/DDBJ databases">
        <authorList>
            <person name="Zhi S."/>
            <person name="Banting G."/>
            <person name="Neumann N."/>
        </authorList>
    </citation>
    <scope>NUCLEOTIDE SEQUENCE [LARGE SCALE GENOMIC DNA]</scope>
    <source>
        <strain evidence="2 4">WW41</strain>
    </source>
</reference>
<dbReference type="Proteomes" id="UP000264870">
    <property type="component" value="Unassembled WGS sequence"/>
</dbReference>
<reference evidence="1 3" key="2">
    <citation type="journal article" date="2018" name="MBio">
        <title>Genomic Analysis of Hospital Plumbing Reveals Diverse Reservoir of Bacterial Plasmids Conferring Carbapenem Resistance.</title>
        <authorList>
            <consortium name="NISC Comparative Sequencing Program"/>
            <person name="Weingarten R.A."/>
            <person name="Johnson R.C."/>
            <person name="Conlan S."/>
            <person name="Ramsburg A.M."/>
            <person name="Dekker J.P."/>
            <person name="Lau A.F."/>
            <person name="Khil P."/>
            <person name="Odom R.T."/>
            <person name="Deming C."/>
            <person name="Park M."/>
            <person name="Thomas P.J."/>
            <person name="Henderson D.K."/>
            <person name="Palmore T.N."/>
            <person name="Segre J.A."/>
            <person name="Frank K.M."/>
        </authorList>
    </citation>
    <scope>NUCLEOTIDE SEQUENCE [LARGE SCALE GENOMIC DNA]</scope>
    <source>
        <strain evidence="1 3">ECONIH4</strain>
    </source>
</reference>
<dbReference type="AlphaFoldDB" id="A0A1V3CQI7"/>
<proteinExistence type="predicted"/>
<dbReference type="GO" id="GO:0004519">
    <property type="term" value="F:endonuclease activity"/>
    <property type="evidence" value="ECO:0007669"/>
    <property type="project" value="UniProtKB-KW"/>
</dbReference>
<evidence type="ECO:0000313" key="1">
    <source>
        <dbReference type="EMBL" id="AUY03743.1"/>
    </source>
</evidence>
<evidence type="ECO:0000313" key="4">
    <source>
        <dbReference type="Proteomes" id="UP000264870"/>
    </source>
</evidence>
<keyword evidence="2" id="KW-0255">Endonuclease</keyword>
<dbReference type="EMBL" id="CP026399">
    <property type="protein sequence ID" value="AUY03743.1"/>
    <property type="molecule type" value="Genomic_DNA"/>
</dbReference>
<protein>
    <submittedName>
        <fullName evidence="2">Endonuclease</fullName>
    </submittedName>
</protein>
<gene>
    <name evidence="1" type="ORF">C3F40_19430</name>
    <name evidence="2" type="ORF">CG702_08410</name>
</gene>
<name>A0A1V3CQI7_ECOLX</name>
<evidence type="ECO:0000313" key="3">
    <source>
        <dbReference type="Proteomes" id="UP000239554"/>
    </source>
</evidence>
<accession>A0A1V3CQI7</accession>